<dbReference type="EMBL" id="ACVQ01000008">
    <property type="protein sequence ID" value="EET80437.1"/>
    <property type="molecule type" value="Genomic_DNA"/>
</dbReference>
<keyword evidence="2" id="KW-1185">Reference proteome</keyword>
<accession>C6RDP0</accession>
<dbReference type="GeneID" id="60991323"/>
<dbReference type="RefSeq" id="WP_002947006.1">
    <property type="nucleotide sequence ID" value="NZ_ACVQ01000008.1"/>
</dbReference>
<proteinExistence type="predicted"/>
<evidence type="ECO:0000313" key="1">
    <source>
        <dbReference type="EMBL" id="EET80437.1"/>
    </source>
</evidence>
<sequence>MQKAAEEAVSQVKALGGSGGIISIDKHGHTGFAWTKDKLGMYHGEARLGDKPIVYWPLGEK</sequence>
<dbReference type="Proteomes" id="UP000003107">
    <property type="component" value="Unassembled WGS sequence"/>
</dbReference>
<organism evidence="1 2">
    <name type="scientific">Campylobacter showae RM3277</name>
    <dbReference type="NCBI Taxonomy" id="553219"/>
    <lineage>
        <taxon>Bacteria</taxon>
        <taxon>Pseudomonadati</taxon>
        <taxon>Campylobacterota</taxon>
        <taxon>Epsilonproteobacteria</taxon>
        <taxon>Campylobacterales</taxon>
        <taxon>Campylobacteraceae</taxon>
        <taxon>Campylobacter</taxon>
    </lineage>
</organism>
<name>C6RDP0_9BACT</name>
<dbReference type="AlphaFoldDB" id="C6RDP0"/>
<protein>
    <recommendedName>
        <fullName evidence="3">Asparaginase</fullName>
    </recommendedName>
</protein>
<evidence type="ECO:0008006" key="3">
    <source>
        <dbReference type="Google" id="ProtNLM"/>
    </source>
</evidence>
<evidence type="ECO:0000313" key="2">
    <source>
        <dbReference type="Proteomes" id="UP000003107"/>
    </source>
</evidence>
<reference evidence="1 2" key="1">
    <citation type="submission" date="2009-07" db="EMBL/GenBank/DDBJ databases">
        <authorList>
            <person name="Madupu R."/>
            <person name="Sebastian Y."/>
            <person name="Durkin A.S."/>
            <person name="Torralba M."/>
            <person name="Methe B."/>
            <person name="Sutton G.G."/>
            <person name="Strausberg R.L."/>
            <person name="Nelson K.E."/>
        </authorList>
    </citation>
    <scope>NUCLEOTIDE SEQUENCE [LARGE SCALE GENOMIC DNA]</scope>
    <source>
        <strain evidence="1 2">RM3277</strain>
    </source>
</reference>
<gene>
    <name evidence="1" type="ORF">CAMSH0001_1197</name>
</gene>
<dbReference type="STRING" id="553219.CAMSH0001_1197"/>
<comment type="caution">
    <text evidence="1">The sequence shown here is derived from an EMBL/GenBank/DDBJ whole genome shotgun (WGS) entry which is preliminary data.</text>
</comment>
<dbReference type="OrthoDB" id="9780217at2"/>